<feature type="compositionally biased region" description="Low complexity" evidence="8">
    <location>
        <begin position="261"/>
        <end position="278"/>
    </location>
</feature>
<organism evidence="10 11">
    <name type="scientific">Synaphobranchus kaupii</name>
    <name type="common">Kaup's arrowtooth eel</name>
    <dbReference type="NCBI Taxonomy" id="118154"/>
    <lineage>
        <taxon>Eukaryota</taxon>
        <taxon>Metazoa</taxon>
        <taxon>Chordata</taxon>
        <taxon>Craniata</taxon>
        <taxon>Vertebrata</taxon>
        <taxon>Euteleostomi</taxon>
        <taxon>Actinopterygii</taxon>
        <taxon>Neopterygii</taxon>
        <taxon>Teleostei</taxon>
        <taxon>Anguilliformes</taxon>
        <taxon>Synaphobranchidae</taxon>
        <taxon>Synaphobranchus</taxon>
    </lineage>
</organism>
<feature type="domain" description="C2HC/C3H-type" evidence="9">
    <location>
        <begin position="194"/>
        <end position="223"/>
    </location>
</feature>
<keyword evidence="3" id="KW-0677">Repeat</keyword>
<evidence type="ECO:0000313" key="10">
    <source>
        <dbReference type="EMBL" id="KAJ8376575.1"/>
    </source>
</evidence>
<evidence type="ECO:0000259" key="9">
    <source>
        <dbReference type="PROSITE" id="PS52027"/>
    </source>
</evidence>
<evidence type="ECO:0000256" key="7">
    <source>
        <dbReference type="PROSITE-ProRule" id="PRU01371"/>
    </source>
</evidence>
<evidence type="ECO:0000313" key="11">
    <source>
        <dbReference type="Proteomes" id="UP001152622"/>
    </source>
</evidence>
<protein>
    <recommendedName>
        <fullName evidence="6">Zinc finger C2HC domain-containing protein 1A</fullName>
    </recommendedName>
</protein>
<keyword evidence="4 7" id="KW-0863">Zinc-finger</keyword>
<proteinExistence type="inferred from homology"/>
<dbReference type="Proteomes" id="UP001152622">
    <property type="component" value="Chromosome 2"/>
</dbReference>
<reference evidence="10" key="1">
    <citation type="journal article" date="2023" name="Science">
        <title>Genome structures resolve the early diversification of teleost fishes.</title>
        <authorList>
            <person name="Parey E."/>
            <person name="Louis A."/>
            <person name="Montfort J."/>
            <person name="Bouchez O."/>
            <person name="Roques C."/>
            <person name="Iampietro C."/>
            <person name="Lluch J."/>
            <person name="Castinel A."/>
            <person name="Donnadieu C."/>
            <person name="Desvignes T."/>
            <person name="Floi Bucao C."/>
            <person name="Jouanno E."/>
            <person name="Wen M."/>
            <person name="Mejri S."/>
            <person name="Dirks R."/>
            <person name="Jansen H."/>
            <person name="Henkel C."/>
            <person name="Chen W.J."/>
            <person name="Zahm M."/>
            <person name="Cabau C."/>
            <person name="Klopp C."/>
            <person name="Thompson A.W."/>
            <person name="Robinson-Rechavi M."/>
            <person name="Braasch I."/>
            <person name="Lecointre G."/>
            <person name="Bobe J."/>
            <person name="Postlethwait J.H."/>
            <person name="Berthelot C."/>
            <person name="Roest Crollius H."/>
            <person name="Guiguen Y."/>
        </authorList>
    </citation>
    <scope>NUCLEOTIDE SEQUENCE</scope>
    <source>
        <strain evidence="10">WJC10195</strain>
    </source>
</reference>
<feature type="compositionally biased region" description="Polar residues" evidence="8">
    <location>
        <begin position="309"/>
        <end position="338"/>
    </location>
</feature>
<evidence type="ECO:0000256" key="3">
    <source>
        <dbReference type="ARBA" id="ARBA00022737"/>
    </source>
</evidence>
<evidence type="ECO:0000256" key="1">
    <source>
        <dbReference type="ARBA" id="ARBA00010843"/>
    </source>
</evidence>
<evidence type="ECO:0000256" key="5">
    <source>
        <dbReference type="ARBA" id="ARBA00022833"/>
    </source>
</evidence>
<dbReference type="GO" id="GO:0008270">
    <property type="term" value="F:zinc ion binding"/>
    <property type="evidence" value="ECO:0007669"/>
    <property type="project" value="UniProtKB-KW"/>
</dbReference>
<evidence type="ECO:0000256" key="4">
    <source>
        <dbReference type="ARBA" id="ARBA00022771"/>
    </source>
</evidence>
<dbReference type="EMBL" id="JAINUF010000002">
    <property type="protein sequence ID" value="KAJ8376575.1"/>
    <property type="molecule type" value="Genomic_DNA"/>
</dbReference>
<evidence type="ECO:0000256" key="6">
    <source>
        <dbReference type="ARBA" id="ARBA00041098"/>
    </source>
</evidence>
<feature type="compositionally biased region" description="Low complexity" evidence="8">
    <location>
        <begin position="296"/>
        <end position="308"/>
    </location>
</feature>
<keyword evidence="11" id="KW-1185">Reference proteome</keyword>
<feature type="non-terminal residue" evidence="10">
    <location>
        <position position="1"/>
    </location>
</feature>
<dbReference type="OrthoDB" id="10066537at2759"/>
<comment type="similarity">
    <text evidence="1">Belongs to the ZC2HC1 family.</text>
</comment>
<keyword evidence="2" id="KW-0479">Metal-binding</keyword>
<dbReference type="PANTHER" id="PTHR13555">
    <property type="entry name" value="C2H2 ZINC FINGER CGI-62-RELATED"/>
    <property type="match status" value="1"/>
</dbReference>
<feature type="region of interest" description="Disordered" evidence="8">
    <location>
        <begin position="135"/>
        <end position="158"/>
    </location>
</feature>
<gene>
    <name evidence="10" type="ORF">SKAU_G00071550</name>
</gene>
<dbReference type="PROSITE" id="PS52027">
    <property type="entry name" value="ZF_C2HC_C3H"/>
    <property type="match status" value="2"/>
</dbReference>
<name>A0A9Q1JBR9_SYNKA</name>
<feature type="compositionally biased region" description="Polar residues" evidence="8">
    <location>
        <begin position="285"/>
        <end position="295"/>
    </location>
</feature>
<dbReference type="InterPro" id="IPR026319">
    <property type="entry name" value="ZC2HC1A/B-like"/>
</dbReference>
<dbReference type="InterPro" id="IPR049899">
    <property type="entry name" value="Znf_C2HC_C3H"/>
</dbReference>
<keyword evidence="5" id="KW-0862">Zinc</keyword>
<feature type="region of interest" description="Disordered" evidence="8">
    <location>
        <begin position="227"/>
        <end position="341"/>
    </location>
</feature>
<comment type="caution">
    <text evidence="10">The sequence shown here is derived from an EMBL/GenBank/DDBJ whole genome shotgun (WGS) entry which is preliminary data.</text>
</comment>
<feature type="domain" description="C2HC/C3H-type" evidence="9">
    <location>
        <begin position="81"/>
        <end position="110"/>
    </location>
</feature>
<accession>A0A9Q1JBR9</accession>
<evidence type="ECO:0000256" key="2">
    <source>
        <dbReference type="ARBA" id="ARBA00022723"/>
    </source>
</evidence>
<sequence length="399" mass="42999">KTTAQCLSSLNGGNSQLKFWILCCEVVGIANGSSGYWVVRWWLLFVVATAASTVDKGQGTLTEGRKMEDFGELEAPPPNESLTDCKICGRSFISRVLKKHLPICQRSAAKKRKVFDSSRQRAEGTDISTVKPLKPKLHSASCKSDKPEPPKKQSNWRRKHEDFIATIRAAKGITQVMKDGGPLPPPPPPSYDPDYIQCPYCQRRFGENAADRHIKFCKEQAARISNKSKFSGDAKGKPLAKSQHKPAPVKKPGPQAVSTAPSSSSSSSRLPQRSSPGQSAGGVPTSRTPSAGSVKSTSSGYSPSRTSSAGLTSPPSGLNVKSGTVTSSGSLKNTSSGVGMNRKKVYNADSYNSRNHAKSACEMDCPSAQQTKFCHECGTKYPVEWAKFCCECGVKRMCI</sequence>
<dbReference type="AlphaFoldDB" id="A0A9Q1JBR9"/>
<dbReference type="PANTHER" id="PTHR13555:SF25">
    <property type="entry name" value="ZINC FINGER C2HC DOMAIN-CONTAINING PROTEIN 1A"/>
    <property type="match status" value="1"/>
</dbReference>
<dbReference type="Pfam" id="PF13913">
    <property type="entry name" value="zf-C2HC_2"/>
    <property type="match status" value="2"/>
</dbReference>
<evidence type="ECO:0000256" key="8">
    <source>
        <dbReference type="SAM" id="MobiDB-lite"/>
    </source>
</evidence>